<reference evidence="1" key="1">
    <citation type="journal article" date="2015" name="Nature">
        <title>Complex archaea that bridge the gap between prokaryotes and eukaryotes.</title>
        <authorList>
            <person name="Spang A."/>
            <person name="Saw J.H."/>
            <person name="Jorgensen S.L."/>
            <person name="Zaremba-Niedzwiedzka K."/>
            <person name="Martijn J."/>
            <person name="Lind A.E."/>
            <person name="van Eijk R."/>
            <person name="Schleper C."/>
            <person name="Guy L."/>
            <person name="Ettema T.J."/>
        </authorList>
    </citation>
    <scope>NUCLEOTIDE SEQUENCE</scope>
</reference>
<accession>A0A0F9IWL8</accession>
<protein>
    <submittedName>
        <fullName evidence="1">Uncharacterized protein</fullName>
    </submittedName>
</protein>
<sequence length="49" mass="5680">MIAYVRMILDDSELCVCRAHLRQKEVLLWLATSSISCTSIRLALNIRWS</sequence>
<dbReference type="AlphaFoldDB" id="A0A0F9IWL8"/>
<gene>
    <name evidence="1" type="ORF">LCGC14_1528310</name>
</gene>
<name>A0A0F9IWL8_9ZZZZ</name>
<organism evidence="1">
    <name type="scientific">marine sediment metagenome</name>
    <dbReference type="NCBI Taxonomy" id="412755"/>
    <lineage>
        <taxon>unclassified sequences</taxon>
        <taxon>metagenomes</taxon>
        <taxon>ecological metagenomes</taxon>
    </lineage>
</organism>
<evidence type="ECO:0000313" key="1">
    <source>
        <dbReference type="EMBL" id="KKM61769.1"/>
    </source>
</evidence>
<comment type="caution">
    <text evidence="1">The sequence shown here is derived from an EMBL/GenBank/DDBJ whole genome shotgun (WGS) entry which is preliminary data.</text>
</comment>
<proteinExistence type="predicted"/>
<dbReference type="EMBL" id="LAZR01011421">
    <property type="protein sequence ID" value="KKM61769.1"/>
    <property type="molecule type" value="Genomic_DNA"/>
</dbReference>